<evidence type="ECO:0000313" key="3">
    <source>
        <dbReference type="Proteomes" id="UP000306912"/>
    </source>
</evidence>
<dbReference type="SUPFAM" id="SSF51430">
    <property type="entry name" value="NAD(P)-linked oxidoreductase"/>
    <property type="match status" value="1"/>
</dbReference>
<dbReference type="PANTHER" id="PTHR43364:SF1">
    <property type="entry name" value="OXIDOREDUCTASE YDHF"/>
    <property type="match status" value="1"/>
</dbReference>
<dbReference type="InterPro" id="IPR023210">
    <property type="entry name" value="NADP_OxRdtase_dom"/>
</dbReference>
<organism evidence="2 3">
    <name type="scientific">Culicoidibacter larvae</name>
    <dbReference type="NCBI Taxonomy" id="2579976"/>
    <lineage>
        <taxon>Bacteria</taxon>
        <taxon>Bacillati</taxon>
        <taxon>Bacillota</taxon>
        <taxon>Culicoidibacteria</taxon>
        <taxon>Culicoidibacterales</taxon>
        <taxon>Culicoidibacteraceae</taxon>
        <taxon>Culicoidibacter</taxon>
    </lineage>
</organism>
<dbReference type="GO" id="GO:0005829">
    <property type="term" value="C:cytosol"/>
    <property type="evidence" value="ECO:0007669"/>
    <property type="project" value="TreeGrafter"/>
</dbReference>
<comment type="caution">
    <text evidence="2">The sequence shown here is derived from an EMBL/GenBank/DDBJ whole genome shotgun (WGS) entry which is preliminary data.</text>
</comment>
<gene>
    <name evidence="2" type="ORF">FEZ08_07350</name>
</gene>
<dbReference type="InterPro" id="IPR050523">
    <property type="entry name" value="AKR_Detox_Biosynth"/>
</dbReference>
<name>A0A5R8QDT6_9FIRM</name>
<evidence type="ECO:0000313" key="2">
    <source>
        <dbReference type="EMBL" id="TLG73937.1"/>
    </source>
</evidence>
<dbReference type="InterPro" id="IPR020471">
    <property type="entry name" value="AKR"/>
</dbReference>
<dbReference type="EMBL" id="VBWP01000005">
    <property type="protein sequence ID" value="TLG73937.1"/>
    <property type="molecule type" value="Genomic_DNA"/>
</dbReference>
<dbReference type="FunCoup" id="A0A5R8QDT6">
    <property type="interactions" value="5"/>
</dbReference>
<keyword evidence="3" id="KW-1185">Reference proteome</keyword>
<accession>A0A5R8QDT6</accession>
<dbReference type="PRINTS" id="PR00069">
    <property type="entry name" value="ALDKETRDTASE"/>
</dbReference>
<dbReference type="Pfam" id="PF00248">
    <property type="entry name" value="Aldo_ket_red"/>
    <property type="match status" value="1"/>
</dbReference>
<feature type="domain" description="NADP-dependent oxidoreductase" evidence="1">
    <location>
        <begin position="14"/>
        <end position="289"/>
    </location>
</feature>
<dbReference type="Proteomes" id="UP000306912">
    <property type="component" value="Unassembled WGS sequence"/>
</dbReference>
<reference evidence="2 3" key="1">
    <citation type="submission" date="2019-05" db="EMBL/GenBank/DDBJ databases">
        <title>Culicoidintestinum kansasii gen. nov., sp. nov. from the gastrointestinal tract of the biting midge, Culicoides sonorensis.</title>
        <authorList>
            <person name="Neupane S."/>
            <person name="Ghosh A."/>
            <person name="Gunther S."/>
            <person name="Martin K."/>
            <person name="Zurek L."/>
        </authorList>
    </citation>
    <scope>NUCLEOTIDE SEQUENCE [LARGE SCALE GENOMIC DNA]</scope>
    <source>
        <strain evidence="2 3">CS-1</strain>
    </source>
</reference>
<dbReference type="InParanoid" id="A0A5R8QDT6"/>
<dbReference type="OrthoDB" id="9773828at2"/>
<dbReference type="CDD" id="cd19092">
    <property type="entry name" value="AKR_BsYcsN_EcYdhF-like"/>
    <property type="match status" value="1"/>
</dbReference>
<protein>
    <submittedName>
        <fullName evidence="2">Oxidoreductase</fullName>
    </submittedName>
</protein>
<dbReference type="PANTHER" id="PTHR43364">
    <property type="entry name" value="NADH-SPECIFIC METHYLGLYOXAL REDUCTASE-RELATED"/>
    <property type="match status" value="1"/>
</dbReference>
<dbReference type="Gene3D" id="3.20.20.100">
    <property type="entry name" value="NADP-dependent oxidoreductase domain"/>
    <property type="match status" value="1"/>
</dbReference>
<proteinExistence type="predicted"/>
<sequence>MEYVQINKDIQFSRIIHGMWRLLEWDLSIDELARFVEECLEMGVTTFDTADIYGGLMVNSRLGELFASRPDLRNRITLISKAGIKIPVPESGYTIGHYDSSYDHIVHVVDDTLERMNIENLDVLLIHRPDLLMDGREVARAFADVKKAGKVRAFGVSNFYVPHFEHLQEFCEEPLVTNQIEVSPVCFEHFKNGMMDYLMQHQIHPMIWSPLAGGKIFTSNEPKYVALRDTLNKIAADHGTSADAIAYAWLLKHPVKMMPIVGSGRIGRVMTAVDALDINLTQEEWYRIAIASGDYEVI</sequence>
<dbReference type="InterPro" id="IPR036812">
    <property type="entry name" value="NAD(P)_OxRdtase_dom_sf"/>
</dbReference>
<evidence type="ECO:0000259" key="1">
    <source>
        <dbReference type="Pfam" id="PF00248"/>
    </source>
</evidence>
<dbReference type="AlphaFoldDB" id="A0A5R8QDT6"/>
<dbReference type="RefSeq" id="WP_138191077.1">
    <property type="nucleotide sequence ID" value="NZ_VBWP01000005.1"/>
</dbReference>
<dbReference type="GO" id="GO:0016491">
    <property type="term" value="F:oxidoreductase activity"/>
    <property type="evidence" value="ECO:0007669"/>
    <property type="project" value="InterPro"/>
</dbReference>